<dbReference type="SUPFAM" id="SSF52047">
    <property type="entry name" value="RNI-like"/>
    <property type="match status" value="1"/>
</dbReference>
<dbReference type="PANTHER" id="PTHR46844:SF1">
    <property type="entry name" value="SLR5058 PROTEIN"/>
    <property type="match status" value="1"/>
</dbReference>
<comment type="caution">
    <text evidence="2">The sequence shown here is derived from an EMBL/GenBank/DDBJ whole genome shotgun (WGS) entry which is preliminary data.</text>
</comment>
<evidence type="ECO:0000313" key="3">
    <source>
        <dbReference type="Proteomes" id="UP001634394"/>
    </source>
</evidence>
<evidence type="ECO:0000313" key="2">
    <source>
        <dbReference type="EMBL" id="KAL3868601.1"/>
    </source>
</evidence>
<dbReference type="Gene3D" id="3.40.50.300">
    <property type="entry name" value="P-loop containing nucleotide triphosphate hydrolases"/>
    <property type="match status" value="1"/>
</dbReference>
<accession>A0ABD3W5C9</accession>
<dbReference type="InterPro" id="IPR007111">
    <property type="entry name" value="NACHT_NTPase"/>
</dbReference>
<feature type="domain" description="NACHT" evidence="1">
    <location>
        <begin position="386"/>
        <end position="537"/>
    </location>
</feature>
<proteinExistence type="predicted"/>
<dbReference type="EMBL" id="JBJQND010000008">
    <property type="protein sequence ID" value="KAL3868601.1"/>
    <property type="molecule type" value="Genomic_DNA"/>
</dbReference>
<dbReference type="InterPro" id="IPR027417">
    <property type="entry name" value="P-loop_NTPase"/>
</dbReference>
<organism evidence="2 3">
    <name type="scientific">Sinanodonta woodiana</name>
    <name type="common">Chinese pond mussel</name>
    <name type="synonym">Anodonta woodiana</name>
    <dbReference type="NCBI Taxonomy" id="1069815"/>
    <lineage>
        <taxon>Eukaryota</taxon>
        <taxon>Metazoa</taxon>
        <taxon>Spiralia</taxon>
        <taxon>Lophotrochozoa</taxon>
        <taxon>Mollusca</taxon>
        <taxon>Bivalvia</taxon>
        <taxon>Autobranchia</taxon>
        <taxon>Heteroconchia</taxon>
        <taxon>Palaeoheterodonta</taxon>
        <taxon>Unionida</taxon>
        <taxon>Unionoidea</taxon>
        <taxon>Unionidae</taxon>
        <taxon>Unioninae</taxon>
        <taxon>Sinanodonta</taxon>
    </lineage>
</organism>
<protein>
    <recommendedName>
        <fullName evidence="1">NACHT domain-containing protein</fullName>
    </recommendedName>
</protein>
<dbReference type="InterPro" id="IPR036179">
    <property type="entry name" value="Ig-like_dom_sf"/>
</dbReference>
<reference evidence="2 3" key="1">
    <citation type="submission" date="2024-11" db="EMBL/GenBank/DDBJ databases">
        <title>Chromosome-level genome assembly of the freshwater bivalve Anodonta woodiana.</title>
        <authorList>
            <person name="Chen X."/>
        </authorList>
    </citation>
    <scope>NUCLEOTIDE SEQUENCE [LARGE SCALE GENOMIC DNA]</scope>
    <source>
        <strain evidence="2">MN2024</strain>
        <tissue evidence="2">Gills</tissue>
    </source>
</reference>
<dbReference type="Pfam" id="PF05729">
    <property type="entry name" value="NACHT"/>
    <property type="match status" value="1"/>
</dbReference>
<dbReference type="Gene3D" id="2.60.40.10">
    <property type="entry name" value="Immunoglobulins"/>
    <property type="match status" value="1"/>
</dbReference>
<name>A0ABD3W5C9_SINWO</name>
<evidence type="ECO:0000259" key="1">
    <source>
        <dbReference type="Pfam" id="PF05729"/>
    </source>
</evidence>
<gene>
    <name evidence="2" type="ORF">ACJMK2_041402</name>
</gene>
<dbReference type="SUPFAM" id="SSF48726">
    <property type="entry name" value="Immunoglobulin"/>
    <property type="match status" value="1"/>
</dbReference>
<dbReference type="InterPro" id="IPR013783">
    <property type="entry name" value="Ig-like_fold"/>
</dbReference>
<dbReference type="AlphaFoldDB" id="A0ABD3W5C9"/>
<sequence>MIKLFSLRCYAVCVIFKHLFLQKMTSLALGSFESVSAATCEYKDAKLEWRNIPPYSVNDVKAISWYKGKDTRIATWLDGKGFKEDSPYNGRLTQIGETDLWLRAATRSDNGSYSFTLTFATTHRTLDAVTHLEVIAAPSSQCKPNITEEGSILKAEVPSVGCGTPPLSPKWKNTSNTLIQEAQNPSLLDLGGDFKAGKFIVCAEGNSAICYQGNISDLCAVITKSHHGQRDDGWTPNPVSIILPIALIVSILAVIWWKRKLFCGNRQCEQICLTPEDTPTDIAIGCGLNEEIPLIEIGETSREGLPEIQSYLRGLYKDMTRVSLSSTGKENFTDVSEVYIDLDFQQMETRDLKHSETNLSWKTSYKLSASNDDIGIVGARNQPVSPIIIIGCRGSGKSTWCKHLVDCWSEISKHDNANVQDINLPNLGEYQILLYLPLKSSDRGLSFQELLQHYLFQEKPEYLNVVTKHIRDRSRAQSVLIRIDGFETIGENVQSMSELLDHNLLFSSTVIFTCRPSCLNRIVNTYTDISIQLDLFKVCEIPLERSAAYASKVLRRFNQQNKESNINNFLTFTRNLHVQSLLQLPYLCLLLLFVWMENRKPFIEITDILLRIVEHILDSEETVMQCNAKINTLSQRNVPNVHRHVTKLDDRFVYIRNLMYQLSMTTEQIFLSESTILTHKVRPFQDDPAIERDTLPFEVLHDIGLIIEHVPLKSDVSISTVNFTNMLIYQLFVSMAIAFKKGLVFKYLVSDPEVALKHSMIIHMLWQFSPKLGKKIFVELRKFKIHKFKQLGFGEHSNTCRCRYSIRYISNEETYQLTWLKLLLYKGDLDDDKLLLLTNALRSRVSLTTLVLENNENNDDLVFWLPCSESLEKLTLNINKCTLLVCSEWNNQIPIQLRKVVIKSVNISSRDHEVLCRAIHSCPKIENLEMSPTVVSAGDFS</sequence>
<dbReference type="PANTHER" id="PTHR46844">
    <property type="entry name" value="SLR5058 PROTEIN"/>
    <property type="match status" value="1"/>
</dbReference>
<dbReference type="SUPFAM" id="SSF52540">
    <property type="entry name" value="P-loop containing nucleoside triphosphate hydrolases"/>
    <property type="match status" value="1"/>
</dbReference>
<keyword evidence="3" id="KW-1185">Reference proteome</keyword>
<dbReference type="Proteomes" id="UP001634394">
    <property type="component" value="Unassembled WGS sequence"/>
</dbReference>